<feature type="non-terminal residue" evidence="5">
    <location>
        <position position="1"/>
    </location>
</feature>
<feature type="domain" description="GTP cyclohydrolase II" evidence="4">
    <location>
        <begin position="5"/>
        <end position="51"/>
    </location>
</feature>
<evidence type="ECO:0000259" key="4">
    <source>
        <dbReference type="Pfam" id="PF00925"/>
    </source>
</evidence>
<dbReference type="Gene3D" id="3.40.50.10990">
    <property type="entry name" value="GTP cyclohydrolase II"/>
    <property type="match status" value="1"/>
</dbReference>
<dbReference type="InterPro" id="IPR036144">
    <property type="entry name" value="RibA-like_sf"/>
</dbReference>
<evidence type="ECO:0000313" key="6">
    <source>
        <dbReference type="Proteomes" id="UP000020681"/>
    </source>
</evidence>
<accession>A0ABN0R9C7</accession>
<evidence type="ECO:0000313" key="5">
    <source>
        <dbReference type="EMBL" id="EUA93711.1"/>
    </source>
</evidence>
<name>A0ABN0R9C7_MYCUL</name>
<keyword evidence="2" id="KW-0686">Riboflavin biosynthesis</keyword>
<organism evidence="5 6">
    <name type="scientific">Mycobacterium ulcerans str. Harvey</name>
    <dbReference type="NCBI Taxonomy" id="1299332"/>
    <lineage>
        <taxon>Bacteria</taxon>
        <taxon>Bacillati</taxon>
        <taxon>Actinomycetota</taxon>
        <taxon>Actinomycetes</taxon>
        <taxon>Mycobacteriales</taxon>
        <taxon>Mycobacteriaceae</taxon>
        <taxon>Mycobacterium</taxon>
        <taxon>Mycobacterium ulcerans group</taxon>
    </lineage>
</organism>
<dbReference type="EMBL" id="JAOL01000048">
    <property type="protein sequence ID" value="EUA93711.1"/>
    <property type="molecule type" value="Genomic_DNA"/>
</dbReference>
<protein>
    <submittedName>
        <fullName evidence="5">GTP cyclohydrolase II family protein</fullName>
    </submittedName>
</protein>
<gene>
    <name evidence="5" type="ORF">I551_9012</name>
</gene>
<dbReference type="InterPro" id="IPR032677">
    <property type="entry name" value="GTP_cyclohydro_II"/>
</dbReference>
<dbReference type="PANTHER" id="PTHR21327">
    <property type="entry name" value="GTP CYCLOHYDROLASE II-RELATED"/>
    <property type="match status" value="1"/>
</dbReference>
<reference evidence="5 6" key="1">
    <citation type="submission" date="2014-01" db="EMBL/GenBank/DDBJ databases">
        <authorList>
            <person name="Dobos K."/>
            <person name="Lenaerts A."/>
            <person name="Ordway D."/>
            <person name="DeGroote M.A."/>
            <person name="Parker T."/>
            <person name="Sizemore C."/>
            <person name="Tallon L.J."/>
            <person name="Sadzewicz L.K."/>
            <person name="Sengamalay N."/>
            <person name="Fraser C.M."/>
            <person name="Hine E."/>
            <person name="Shefchek K.A."/>
            <person name="Das S.P."/>
            <person name="Tettelin H."/>
        </authorList>
    </citation>
    <scope>NUCLEOTIDE SEQUENCE [LARGE SCALE GENOMIC DNA]</scope>
    <source>
        <strain evidence="5 6">Harvey</strain>
    </source>
</reference>
<evidence type="ECO:0000256" key="2">
    <source>
        <dbReference type="ARBA" id="ARBA00022619"/>
    </source>
</evidence>
<comment type="caution">
    <text evidence="5">The sequence shown here is derived from an EMBL/GenBank/DDBJ whole genome shotgun (WGS) entry which is preliminary data.</text>
</comment>
<dbReference type="PANTHER" id="PTHR21327:SF18">
    <property type="entry name" value="3,4-DIHYDROXY-2-BUTANONE 4-PHOSPHATE SYNTHASE"/>
    <property type="match status" value="1"/>
</dbReference>
<evidence type="ECO:0000256" key="3">
    <source>
        <dbReference type="ARBA" id="ARBA00022723"/>
    </source>
</evidence>
<dbReference type="Proteomes" id="UP000020681">
    <property type="component" value="Unassembled WGS sequence"/>
</dbReference>
<keyword evidence="3" id="KW-0479">Metal-binding</keyword>
<sequence length="99" mass="10847">WGGAVHARTRGRGIGLLHKLQTYQLQDAGDDTVDANLKLGLPADARDYGIGPRFWLIWGPFDAAADQQPGKAGRAGRLRFAHHRAVPLPVRPMRRTSAI</sequence>
<evidence type="ECO:0000256" key="1">
    <source>
        <dbReference type="ARBA" id="ARBA00005104"/>
    </source>
</evidence>
<proteinExistence type="predicted"/>
<keyword evidence="6" id="KW-1185">Reference proteome</keyword>
<dbReference type="SUPFAM" id="SSF142695">
    <property type="entry name" value="RibA-like"/>
    <property type="match status" value="1"/>
</dbReference>
<comment type="pathway">
    <text evidence="1">Cofactor biosynthesis; riboflavin biosynthesis.</text>
</comment>
<dbReference type="Pfam" id="PF00925">
    <property type="entry name" value="GTP_cyclohydro2"/>
    <property type="match status" value="1"/>
</dbReference>